<feature type="region of interest" description="Disordered" evidence="1">
    <location>
        <begin position="1"/>
        <end position="63"/>
    </location>
</feature>
<comment type="caution">
    <text evidence="3">The sequence shown here is derived from an EMBL/GenBank/DDBJ whole genome shotgun (WGS) entry which is preliminary data.</text>
</comment>
<gene>
    <name evidence="3" type="ORF">C2G38_2147342</name>
</gene>
<evidence type="ECO:0000313" key="4">
    <source>
        <dbReference type="Proteomes" id="UP000266673"/>
    </source>
</evidence>
<protein>
    <submittedName>
        <fullName evidence="3">Uncharacterized protein</fullName>
    </submittedName>
</protein>
<dbReference type="Proteomes" id="UP000266673">
    <property type="component" value="Unassembled WGS sequence"/>
</dbReference>
<evidence type="ECO:0000256" key="2">
    <source>
        <dbReference type="SAM" id="Phobius"/>
    </source>
</evidence>
<dbReference type="OrthoDB" id="2390452at2759"/>
<keyword evidence="2" id="KW-1133">Transmembrane helix</keyword>
<organism evidence="3 4">
    <name type="scientific">Gigaspora rosea</name>
    <dbReference type="NCBI Taxonomy" id="44941"/>
    <lineage>
        <taxon>Eukaryota</taxon>
        <taxon>Fungi</taxon>
        <taxon>Fungi incertae sedis</taxon>
        <taxon>Mucoromycota</taxon>
        <taxon>Glomeromycotina</taxon>
        <taxon>Glomeromycetes</taxon>
        <taxon>Diversisporales</taxon>
        <taxon>Gigasporaceae</taxon>
        <taxon>Gigaspora</taxon>
    </lineage>
</organism>
<dbReference type="EMBL" id="QKWP01001580">
    <property type="protein sequence ID" value="RIB07925.1"/>
    <property type="molecule type" value="Genomic_DNA"/>
</dbReference>
<sequence length="368" mass="41879">MEEEKNPPTSTSQPQQSQGSQQSQPQSQDITISQTGPGGREIVAAHEPTHPSHRETSLLPGGIGSIRSPYQYSPYTPFTMETQGPPYDRGVRTRRSQDWSFGRGKCMRFIWALTALANLGIVIGCGFLIYYYINSSIQSIYESIAKYVIILYLVLEGIFRLVNAFQIHDFTEGKFRLHEGILVLLFKKEGYILFGRVRLTDEQIIKLANAADSTCFIIMTLFIIHLWLIEKESNPIFNTEPRSRQIELYLAIPITFITFIRIWFYKADPVPTIQPQAETPGGQRLGQRVESYETYYRMEGNTYCDKCVYGCCMLCDKCCASTYTICCSCYEWDYVSTDCGICDCNGILGTCCGNFFNALYVCFGKIWD</sequence>
<proteinExistence type="predicted"/>
<dbReference type="AlphaFoldDB" id="A0A397UC73"/>
<feature type="transmembrane region" description="Helical" evidence="2">
    <location>
        <begin position="207"/>
        <end position="228"/>
    </location>
</feature>
<feature type="compositionally biased region" description="Basic and acidic residues" evidence="1">
    <location>
        <begin position="43"/>
        <end position="56"/>
    </location>
</feature>
<accession>A0A397UC73</accession>
<evidence type="ECO:0000313" key="3">
    <source>
        <dbReference type="EMBL" id="RIB07925.1"/>
    </source>
</evidence>
<evidence type="ECO:0000256" key="1">
    <source>
        <dbReference type="SAM" id="MobiDB-lite"/>
    </source>
</evidence>
<feature type="transmembrane region" description="Helical" evidence="2">
    <location>
        <begin position="248"/>
        <end position="264"/>
    </location>
</feature>
<keyword evidence="2" id="KW-0472">Membrane</keyword>
<feature type="transmembrane region" description="Helical" evidence="2">
    <location>
        <begin position="144"/>
        <end position="162"/>
    </location>
</feature>
<keyword evidence="4" id="KW-1185">Reference proteome</keyword>
<keyword evidence="2" id="KW-0812">Transmembrane</keyword>
<reference evidence="3 4" key="1">
    <citation type="submission" date="2018-06" db="EMBL/GenBank/DDBJ databases">
        <title>Comparative genomics reveals the genomic features of Rhizophagus irregularis, R. cerebriforme, R. diaphanum and Gigaspora rosea, and their symbiotic lifestyle signature.</title>
        <authorList>
            <person name="Morin E."/>
            <person name="San Clemente H."/>
            <person name="Chen E.C.H."/>
            <person name="De La Providencia I."/>
            <person name="Hainaut M."/>
            <person name="Kuo A."/>
            <person name="Kohler A."/>
            <person name="Murat C."/>
            <person name="Tang N."/>
            <person name="Roy S."/>
            <person name="Loubradou J."/>
            <person name="Henrissat B."/>
            <person name="Grigoriev I.V."/>
            <person name="Corradi N."/>
            <person name="Roux C."/>
            <person name="Martin F.M."/>
        </authorList>
    </citation>
    <scope>NUCLEOTIDE SEQUENCE [LARGE SCALE GENOMIC DNA]</scope>
    <source>
        <strain evidence="3 4">DAOM 194757</strain>
    </source>
</reference>
<name>A0A397UC73_9GLOM</name>
<feature type="transmembrane region" description="Helical" evidence="2">
    <location>
        <begin position="109"/>
        <end position="132"/>
    </location>
</feature>
<feature type="compositionally biased region" description="Low complexity" evidence="1">
    <location>
        <begin position="7"/>
        <end position="35"/>
    </location>
</feature>